<dbReference type="InterPro" id="IPR001969">
    <property type="entry name" value="Aspartic_peptidase_AS"/>
</dbReference>
<evidence type="ECO:0000313" key="2">
    <source>
        <dbReference type="EMBL" id="EEQ81776.1"/>
    </source>
</evidence>
<dbReference type="KEGG" id="nce:NCER_101649"/>
<organism evidence="3">
    <name type="scientific">Vairimorpha ceranae (strain BRL01)</name>
    <name type="common">Microsporidian parasite</name>
    <name type="synonym">Nosema ceranae</name>
    <dbReference type="NCBI Taxonomy" id="578460"/>
    <lineage>
        <taxon>Eukaryota</taxon>
        <taxon>Fungi</taxon>
        <taxon>Fungi incertae sedis</taxon>
        <taxon>Microsporidia</taxon>
        <taxon>Nosematidae</taxon>
        <taxon>Vairimorpha</taxon>
    </lineage>
</organism>
<dbReference type="SUPFAM" id="SSF50630">
    <property type="entry name" value="Acid proteases"/>
    <property type="match status" value="1"/>
</dbReference>
<reference evidence="3" key="1">
    <citation type="journal article" date="2009" name="PLoS Pathog.">
        <title>Genomic analyses of the microsporidian Nosema ceranae, an emergent pathogen of honey bees.</title>
        <authorList>
            <person name="Cornman R.S."/>
            <person name="Chen Y.P."/>
            <person name="Schatz M.C."/>
            <person name="Street C."/>
            <person name="Zhao Y."/>
            <person name="Desany B."/>
            <person name="Egholm M."/>
            <person name="Hutchison S."/>
            <person name="Pettis J.S."/>
            <person name="Lipkin W.I."/>
            <person name="Evans J.D."/>
        </authorList>
    </citation>
    <scope>NUCLEOTIDE SEQUENCE [LARGE SCALE GENOMIC DNA]</scope>
    <source>
        <strain evidence="3">BRL01</strain>
    </source>
</reference>
<evidence type="ECO:0000313" key="3">
    <source>
        <dbReference type="Proteomes" id="UP000009082"/>
    </source>
</evidence>
<keyword evidence="1" id="KW-0378">Hydrolase</keyword>
<dbReference type="HOGENOM" id="CLU_2015913_0_0_1"/>
<sequence>MQNEKNEEFKEEEFNKFIFNYTLLNKNKKRVTIKTATPLGSDAQFKVLIDTGAEVNLIKPEVVPKNAVINRSKLQLRAANGSKIGIIGEAKIKINIERFVFEDIFIITRDITLRCRALLDMPY</sequence>
<dbReference type="VEuPathDB" id="MicrosporidiaDB:NCER_101649"/>
<name>C4VAH6_VAIC1</name>
<dbReference type="CDD" id="cd00303">
    <property type="entry name" value="retropepsin_like"/>
    <property type="match status" value="1"/>
</dbReference>
<dbReference type="AlphaFoldDB" id="C4VAH6"/>
<proteinExistence type="predicted"/>
<dbReference type="GO" id="GO:0004190">
    <property type="term" value="F:aspartic-type endopeptidase activity"/>
    <property type="evidence" value="ECO:0007669"/>
    <property type="project" value="UniProtKB-KW"/>
</dbReference>
<keyword evidence="1" id="KW-0064">Aspartyl protease</keyword>
<dbReference type="InParanoid" id="C4VAH6"/>
<gene>
    <name evidence="2" type="ORF">NCER_101649</name>
</gene>
<dbReference type="EMBL" id="ACOL01000217">
    <property type="protein sequence ID" value="EEQ81776.1"/>
    <property type="molecule type" value="Genomic_DNA"/>
</dbReference>
<dbReference type="PROSITE" id="PS00141">
    <property type="entry name" value="ASP_PROTEASE"/>
    <property type="match status" value="1"/>
</dbReference>
<evidence type="ECO:0000256" key="1">
    <source>
        <dbReference type="ARBA" id="ARBA00022750"/>
    </source>
</evidence>
<dbReference type="Gene3D" id="2.40.70.10">
    <property type="entry name" value="Acid Proteases"/>
    <property type="match status" value="1"/>
</dbReference>
<accession>C4VAH6</accession>
<evidence type="ECO:0008006" key="4">
    <source>
        <dbReference type="Google" id="ProtNLM"/>
    </source>
</evidence>
<keyword evidence="1" id="KW-0645">Protease</keyword>
<dbReference type="InterPro" id="IPR021109">
    <property type="entry name" value="Peptidase_aspartic_dom_sf"/>
</dbReference>
<dbReference type="GO" id="GO:0006508">
    <property type="term" value="P:proteolysis"/>
    <property type="evidence" value="ECO:0007669"/>
    <property type="project" value="InterPro"/>
</dbReference>
<dbReference type="Proteomes" id="UP000009082">
    <property type="component" value="Unassembled WGS sequence"/>
</dbReference>
<protein>
    <recommendedName>
        <fullName evidence="4">Peptidase A2 domain-containing protein</fullName>
    </recommendedName>
</protein>